<reference evidence="2" key="1">
    <citation type="journal article" date="2021" name="Proc. Natl. Acad. Sci. U.S.A.">
        <title>A Catalog of Tens of Thousands of Viruses from Human Metagenomes Reveals Hidden Associations with Chronic Diseases.</title>
        <authorList>
            <person name="Tisza M.J."/>
            <person name="Buck C.B."/>
        </authorList>
    </citation>
    <scope>NUCLEOTIDE SEQUENCE</scope>
    <source>
        <strain evidence="2">CtrCv3</strain>
    </source>
</reference>
<evidence type="ECO:0000259" key="1">
    <source>
        <dbReference type="Pfam" id="PF22768"/>
    </source>
</evidence>
<accession>A0A8S5SD78</accession>
<feature type="domain" description="Siphovirus-type tail component C-terminal" evidence="1">
    <location>
        <begin position="174"/>
        <end position="258"/>
    </location>
</feature>
<dbReference type="Pfam" id="PF22768">
    <property type="entry name" value="SPP1_Dit"/>
    <property type="match status" value="1"/>
</dbReference>
<proteinExistence type="predicted"/>
<dbReference type="Gene3D" id="2.60.120.860">
    <property type="match status" value="1"/>
</dbReference>
<sequence>MSNLSKTFRYVNSDGGEIVFEYASGFLINKPAGIDTVVCKLNEAHGIDQTGTTVQSVNVQSRPVTISGILVGEFQAENKDALLSIVRPDLYGRLYADDYYLDVRPTATPTIEARPVFAAFQFSLTAPYPYWQQDASAAATLSGVEYGFKFPWNQSRPYRFGTVVRTQFINVKNGGQVPVPYTLTFTALNEVVNPQILDAATGKFIRVNKTLAAGERVVIEITHDRTYVTSSMDGECRGALELTSSLYRLSVGDNVLKPTADSGLDSLQVAVDFAQEIVGISV</sequence>
<name>A0A8S5SD78_9CAUD</name>
<protein>
    <submittedName>
        <fullName evidence="2">Tail protein</fullName>
    </submittedName>
</protein>
<organism evidence="2">
    <name type="scientific">Siphoviridae sp. ctrCv3</name>
    <dbReference type="NCBI Taxonomy" id="2827954"/>
    <lineage>
        <taxon>Viruses</taxon>
        <taxon>Duplodnaviria</taxon>
        <taxon>Heunggongvirae</taxon>
        <taxon>Uroviricota</taxon>
        <taxon>Caudoviricetes</taxon>
    </lineage>
</organism>
<dbReference type="EMBL" id="BK032572">
    <property type="protein sequence ID" value="DAF48682.1"/>
    <property type="molecule type" value="Genomic_DNA"/>
</dbReference>
<dbReference type="InterPro" id="IPR054738">
    <property type="entry name" value="Siphovirus-type_tail_C"/>
</dbReference>
<evidence type="ECO:0000313" key="2">
    <source>
        <dbReference type="EMBL" id="DAF48682.1"/>
    </source>
</evidence>